<feature type="transmembrane region" description="Helical" evidence="1">
    <location>
        <begin position="96"/>
        <end position="115"/>
    </location>
</feature>
<protein>
    <submittedName>
        <fullName evidence="2">ABC-type spermidine/putrescine transport system permease subunit II</fullName>
    </submittedName>
</protein>
<name>A0ABS2KW83_9NOCA</name>
<evidence type="ECO:0000313" key="2">
    <source>
        <dbReference type="EMBL" id="MBM7416187.1"/>
    </source>
</evidence>
<sequence length="155" mass="16262">MIVEKPEPASPARPRIVTVAFAVWVLGAVLVVLLGLISLTFPADSLRTQLTETGGEADAVESVITVLRTVGVLEIIVGLAIGFLAGPACRRGDPRFRRALTVLSIVFGLVLLGSVTVGFAIVPLLATLGAILFFVACVLVYRPSAAPWFVAPETP</sequence>
<dbReference type="RefSeq" id="WP_204869049.1">
    <property type="nucleotide sequence ID" value="NZ_JAFBBK010000001.1"/>
</dbReference>
<reference evidence="2 3" key="1">
    <citation type="submission" date="2021-01" db="EMBL/GenBank/DDBJ databases">
        <title>Genomics of switchgrass bacterial isolates.</title>
        <authorList>
            <person name="Shade A."/>
        </authorList>
    </citation>
    <scope>NUCLEOTIDE SEQUENCE [LARGE SCALE GENOMIC DNA]</scope>
    <source>
        <strain evidence="2 3">PvP111</strain>
    </source>
</reference>
<evidence type="ECO:0000256" key="1">
    <source>
        <dbReference type="SAM" id="Phobius"/>
    </source>
</evidence>
<dbReference type="Proteomes" id="UP000703038">
    <property type="component" value="Unassembled WGS sequence"/>
</dbReference>
<evidence type="ECO:0000313" key="3">
    <source>
        <dbReference type="Proteomes" id="UP000703038"/>
    </source>
</evidence>
<keyword evidence="3" id="KW-1185">Reference proteome</keyword>
<keyword evidence="1" id="KW-1133">Transmembrane helix</keyword>
<comment type="caution">
    <text evidence="2">The sequence shown here is derived from an EMBL/GenBank/DDBJ whole genome shotgun (WGS) entry which is preliminary data.</text>
</comment>
<keyword evidence="1" id="KW-0472">Membrane</keyword>
<accession>A0ABS2KW83</accession>
<dbReference type="EMBL" id="JAFBBK010000001">
    <property type="protein sequence ID" value="MBM7416187.1"/>
    <property type="molecule type" value="Genomic_DNA"/>
</dbReference>
<proteinExistence type="predicted"/>
<feature type="transmembrane region" description="Helical" evidence="1">
    <location>
        <begin position="63"/>
        <end position="84"/>
    </location>
</feature>
<gene>
    <name evidence="2" type="ORF">JOE42_002920</name>
</gene>
<keyword evidence="1" id="KW-0812">Transmembrane</keyword>
<organism evidence="2 3">
    <name type="scientific">Rhodococcoides corynebacterioides</name>
    <dbReference type="NCBI Taxonomy" id="53972"/>
    <lineage>
        <taxon>Bacteria</taxon>
        <taxon>Bacillati</taxon>
        <taxon>Actinomycetota</taxon>
        <taxon>Actinomycetes</taxon>
        <taxon>Mycobacteriales</taxon>
        <taxon>Nocardiaceae</taxon>
        <taxon>Rhodococcoides</taxon>
    </lineage>
</organism>
<feature type="transmembrane region" description="Helical" evidence="1">
    <location>
        <begin position="121"/>
        <end position="141"/>
    </location>
</feature>
<feature type="transmembrane region" description="Helical" evidence="1">
    <location>
        <begin position="21"/>
        <end position="43"/>
    </location>
</feature>